<feature type="transmembrane region" description="Helical" evidence="13">
    <location>
        <begin position="191"/>
        <end position="211"/>
    </location>
</feature>
<keyword evidence="5 12" id="KW-0813">Transport</keyword>
<dbReference type="RefSeq" id="WP_188071788.1">
    <property type="nucleotide sequence ID" value="NZ_BSPS01000019.1"/>
</dbReference>
<keyword evidence="8 13" id="KW-0812">Transmembrane</keyword>
<protein>
    <recommendedName>
        <fullName evidence="4 12">Heme exporter protein B</fullName>
    </recommendedName>
</protein>
<evidence type="ECO:0000256" key="7">
    <source>
        <dbReference type="ARBA" id="ARBA00022519"/>
    </source>
</evidence>
<gene>
    <name evidence="14" type="ORF">GGR43_001954</name>
</gene>
<keyword evidence="7 12" id="KW-0997">Cell inner membrane</keyword>
<keyword evidence="9 12" id="KW-0201">Cytochrome c-type biogenesis</keyword>
<comment type="function">
    <text evidence="1 12">Required for the export of heme to the periplasm for the biogenesis of c-type cytochromes.</text>
</comment>
<feature type="transmembrane region" description="Helical" evidence="13">
    <location>
        <begin position="159"/>
        <end position="179"/>
    </location>
</feature>
<dbReference type="PANTHER" id="PTHR30070">
    <property type="entry name" value="HEME EXPORTER PROTEIN B"/>
    <property type="match status" value="1"/>
</dbReference>
<evidence type="ECO:0000256" key="12">
    <source>
        <dbReference type="PIRNR" id="PIRNR002764"/>
    </source>
</evidence>
<evidence type="ECO:0000256" key="2">
    <source>
        <dbReference type="ARBA" id="ARBA00004429"/>
    </source>
</evidence>
<dbReference type="AlphaFoldDB" id="A0A7W6BJP1"/>
<proteinExistence type="inferred from homology"/>
<evidence type="ECO:0000256" key="4">
    <source>
        <dbReference type="ARBA" id="ARBA00016452"/>
    </source>
</evidence>
<evidence type="ECO:0000313" key="14">
    <source>
        <dbReference type="EMBL" id="MBB3926237.1"/>
    </source>
</evidence>
<feature type="transmembrane region" description="Helical" evidence="13">
    <location>
        <begin position="20"/>
        <end position="39"/>
    </location>
</feature>
<reference evidence="14 15" key="1">
    <citation type="submission" date="2020-08" db="EMBL/GenBank/DDBJ databases">
        <title>Genomic Encyclopedia of Type Strains, Phase IV (KMG-IV): sequencing the most valuable type-strain genomes for metagenomic binning, comparative biology and taxonomic classification.</title>
        <authorList>
            <person name="Goeker M."/>
        </authorList>
    </citation>
    <scope>NUCLEOTIDE SEQUENCE [LARGE SCALE GENOMIC DNA]</scope>
    <source>
        <strain evidence="14 15">DSM 26189</strain>
    </source>
</reference>
<dbReference type="PRINTS" id="PR01414">
    <property type="entry name" value="CCMBBIOGNSIS"/>
</dbReference>
<dbReference type="GO" id="GO:1903607">
    <property type="term" value="P:cytochrome c biosynthetic process"/>
    <property type="evidence" value="ECO:0007669"/>
    <property type="project" value="TreeGrafter"/>
</dbReference>
<dbReference type="GO" id="GO:0005886">
    <property type="term" value="C:plasma membrane"/>
    <property type="evidence" value="ECO:0007669"/>
    <property type="project" value="UniProtKB-SubCell"/>
</dbReference>
<dbReference type="GO" id="GO:0015232">
    <property type="term" value="F:heme transmembrane transporter activity"/>
    <property type="evidence" value="ECO:0007669"/>
    <property type="project" value="InterPro"/>
</dbReference>
<feature type="transmembrane region" description="Helical" evidence="13">
    <location>
        <begin position="99"/>
        <end position="120"/>
    </location>
</feature>
<dbReference type="EMBL" id="JACIDT010000006">
    <property type="protein sequence ID" value="MBB3926237.1"/>
    <property type="molecule type" value="Genomic_DNA"/>
</dbReference>
<dbReference type="PIRSF" id="PIRSF002764">
    <property type="entry name" value="CcmB"/>
    <property type="match status" value="1"/>
</dbReference>
<evidence type="ECO:0000256" key="8">
    <source>
        <dbReference type="ARBA" id="ARBA00022692"/>
    </source>
</evidence>
<dbReference type="PANTHER" id="PTHR30070:SF1">
    <property type="entry name" value="CYTOCHROME C BIOGENESIS B-RELATED"/>
    <property type="match status" value="1"/>
</dbReference>
<dbReference type="InterPro" id="IPR026031">
    <property type="entry name" value="Cyt_c_CcmB_bac"/>
</dbReference>
<evidence type="ECO:0000256" key="9">
    <source>
        <dbReference type="ARBA" id="ARBA00022748"/>
    </source>
</evidence>
<comment type="subcellular location">
    <subcellularLocation>
        <location evidence="2">Cell inner membrane</location>
        <topology evidence="2">Multi-pass membrane protein</topology>
    </subcellularLocation>
</comment>
<sequence>MTRWFLPLVRRDLRLAWQGGGLWMPVVFLLLVASLYPFAVGPDARLLAATGGGMLWIAALLAALLPVERLIAPDRDSGIFDQLLMRGISDEMIALVKLIAHWLGFGPPLMLALLPAAALLKLDGAAIMRLELGLLIGTPALAALGVLTASLVAGLRGAGALAGLLILPLAVPILIFGAGSLHPGSGAALKFLSAISLLLVAITPIAAGAALRAGRE</sequence>
<dbReference type="InterPro" id="IPR003544">
    <property type="entry name" value="Cyt_c_biogenesis_CcmB"/>
</dbReference>
<keyword evidence="15" id="KW-1185">Reference proteome</keyword>
<accession>A0A7W6BJP1</accession>
<comment type="caution">
    <text evidence="14">The sequence shown here is derived from an EMBL/GenBank/DDBJ whole genome shotgun (WGS) entry which is preliminary data.</text>
</comment>
<keyword evidence="11 12" id="KW-0472">Membrane</keyword>
<dbReference type="GO" id="GO:0017004">
    <property type="term" value="P:cytochrome complex assembly"/>
    <property type="evidence" value="ECO:0007669"/>
    <property type="project" value="UniProtKB-KW"/>
</dbReference>
<evidence type="ECO:0000256" key="11">
    <source>
        <dbReference type="ARBA" id="ARBA00023136"/>
    </source>
</evidence>
<comment type="similarity">
    <text evidence="3 12">Belongs to the CcmB/CycW/HelB family.</text>
</comment>
<evidence type="ECO:0000256" key="13">
    <source>
        <dbReference type="SAM" id="Phobius"/>
    </source>
</evidence>
<dbReference type="Proteomes" id="UP000571950">
    <property type="component" value="Unassembled WGS sequence"/>
</dbReference>
<keyword evidence="10 13" id="KW-1133">Transmembrane helix</keyword>
<evidence type="ECO:0000256" key="3">
    <source>
        <dbReference type="ARBA" id="ARBA00010544"/>
    </source>
</evidence>
<evidence type="ECO:0000256" key="5">
    <source>
        <dbReference type="ARBA" id="ARBA00022448"/>
    </source>
</evidence>
<name>A0A7W6BJP1_9SPHN</name>
<feature type="transmembrane region" description="Helical" evidence="13">
    <location>
        <begin position="132"/>
        <end position="153"/>
    </location>
</feature>
<evidence type="ECO:0000256" key="6">
    <source>
        <dbReference type="ARBA" id="ARBA00022475"/>
    </source>
</evidence>
<evidence type="ECO:0000313" key="15">
    <source>
        <dbReference type="Proteomes" id="UP000571950"/>
    </source>
</evidence>
<dbReference type="Pfam" id="PF03379">
    <property type="entry name" value="CcmB"/>
    <property type="match status" value="1"/>
</dbReference>
<feature type="transmembrane region" description="Helical" evidence="13">
    <location>
        <begin position="46"/>
        <end position="67"/>
    </location>
</feature>
<keyword evidence="6 12" id="KW-1003">Cell membrane</keyword>
<organism evidence="14 15">
    <name type="scientific">Sphingobium jiangsuense</name>
    <dbReference type="NCBI Taxonomy" id="870476"/>
    <lineage>
        <taxon>Bacteria</taxon>
        <taxon>Pseudomonadati</taxon>
        <taxon>Pseudomonadota</taxon>
        <taxon>Alphaproteobacteria</taxon>
        <taxon>Sphingomonadales</taxon>
        <taxon>Sphingomonadaceae</taxon>
        <taxon>Sphingobium</taxon>
    </lineage>
</organism>
<evidence type="ECO:0000256" key="10">
    <source>
        <dbReference type="ARBA" id="ARBA00022989"/>
    </source>
</evidence>
<evidence type="ECO:0000256" key="1">
    <source>
        <dbReference type="ARBA" id="ARBA00002442"/>
    </source>
</evidence>